<reference evidence="5" key="1">
    <citation type="journal article" date="2008" name="Genome Res.">
        <title>The genome of Pelotomaculum thermopropionicum reveals niche-associated evolution in anaerobic microbiota.</title>
        <authorList>
            <person name="Kosaka T."/>
            <person name="Kato S."/>
            <person name="Shimoyama T."/>
            <person name="Ishii S."/>
            <person name="Abe T."/>
            <person name="Watanabe K."/>
        </authorList>
    </citation>
    <scope>NUCLEOTIDE SEQUENCE [LARGE SCALE GENOMIC DNA]</scope>
    <source>
        <strain evidence="5">DSM 13744 / JCM 10971 / SI</strain>
    </source>
</reference>
<accession>A5D580</accession>
<comment type="similarity">
    <text evidence="3">Belongs to the gas vesicle GvpF/GvpL family.</text>
</comment>
<name>A5D580_PELTS</name>
<dbReference type="EMBL" id="AP009389">
    <property type="protein sequence ID" value="BAF58607.1"/>
    <property type="molecule type" value="Genomic_DNA"/>
</dbReference>
<keyword evidence="5" id="KW-1185">Reference proteome</keyword>
<evidence type="ECO:0000313" key="4">
    <source>
        <dbReference type="EMBL" id="BAF58607.1"/>
    </source>
</evidence>
<dbReference type="eggNOG" id="ENOG5033MDB">
    <property type="taxonomic scope" value="Bacteria"/>
</dbReference>
<dbReference type="HOGENOM" id="CLU_065736_3_1_9"/>
<evidence type="ECO:0000256" key="2">
    <source>
        <dbReference type="ARBA" id="ARBA00035108"/>
    </source>
</evidence>
<evidence type="ECO:0000256" key="3">
    <source>
        <dbReference type="ARBA" id="ARBA00035643"/>
    </source>
</evidence>
<dbReference type="AlphaFoldDB" id="A5D580"/>
<dbReference type="GO" id="GO:0031412">
    <property type="term" value="P:gas vesicle organization"/>
    <property type="evidence" value="ECO:0007669"/>
    <property type="project" value="InterPro"/>
</dbReference>
<dbReference type="Pfam" id="PF06386">
    <property type="entry name" value="GvpL_GvpF"/>
    <property type="match status" value="1"/>
</dbReference>
<dbReference type="PANTHER" id="PTHR36852:SF1">
    <property type="entry name" value="PROTEIN GVPL 2"/>
    <property type="match status" value="1"/>
</dbReference>
<dbReference type="STRING" id="370438.PTH_0426"/>
<keyword evidence="1" id="KW-0304">Gas vesicle</keyword>
<gene>
    <name evidence="4" type="ordered locus">PTH_0426</name>
</gene>
<evidence type="ECO:0000313" key="5">
    <source>
        <dbReference type="Proteomes" id="UP000006556"/>
    </source>
</evidence>
<evidence type="ECO:0008006" key="6">
    <source>
        <dbReference type="Google" id="ProtNLM"/>
    </source>
</evidence>
<evidence type="ECO:0000256" key="1">
    <source>
        <dbReference type="ARBA" id="ARBA00022987"/>
    </source>
</evidence>
<protein>
    <recommendedName>
        <fullName evidence="6">Gas vesicle synthesis protein GvpL/GvpF</fullName>
    </recommendedName>
</protein>
<dbReference type="PANTHER" id="PTHR36852">
    <property type="entry name" value="PROTEIN GVPL 2"/>
    <property type="match status" value="1"/>
</dbReference>
<dbReference type="Proteomes" id="UP000006556">
    <property type="component" value="Chromosome"/>
</dbReference>
<proteinExistence type="inferred from homology"/>
<sequence>MIYVYGIVPLHPFQTAAAAGRKVYLVPYRDIGAVVSEAAGGQWLPGEENYLAHEQVVEAAMAHTTILPMRFGTVLKSEQSVAEMLAGYYKQFKQHLGRLENCVEMGLKAIWDLDGVKARFRPQSPKGFGPGPDRPGCAFLEGKRKDMELIDFLAASAREAAAGIQKHLADCAEDFTCKLSPTRRLFFTAAYLVKKNRLENFKEAFQLCRSANRSLKFLLSGPWPPYSFIKITEGGNFAEQGLR</sequence>
<dbReference type="GO" id="GO:0031411">
    <property type="term" value="C:gas vesicle"/>
    <property type="evidence" value="ECO:0007669"/>
    <property type="project" value="UniProtKB-SubCell"/>
</dbReference>
<dbReference type="InterPro" id="IPR009430">
    <property type="entry name" value="GvpL/GvpF"/>
</dbReference>
<comment type="subcellular location">
    <subcellularLocation>
        <location evidence="2">Gas vesicle</location>
    </subcellularLocation>
</comment>
<dbReference type="KEGG" id="pth:PTH_0426"/>
<organism evidence="4 5">
    <name type="scientific">Pelotomaculum thermopropionicum (strain DSM 13744 / JCM 10971 / SI)</name>
    <dbReference type="NCBI Taxonomy" id="370438"/>
    <lineage>
        <taxon>Bacteria</taxon>
        <taxon>Bacillati</taxon>
        <taxon>Bacillota</taxon>
        <taxon>Clostridia</taxon>
        <taxon>Eubacteriales</taxon>
        <taxon>Desulfotomaculaceae</taxon>
        <taxon>Pelotomaculum</taxon>
    </lineage>
</organism>